<reference evidence="2 3" key="1">
    <citation type="journal article" date="2019" name="Emerg. Microbes Infect.">
        <title>Comprehensive subspecies identification of 175 nontuberculous mycobacteria species based on 7547 genomic profiles.</title>
        <authorList>
            <person name="Matsumoto Y."/>
            <person name="Kinjo T."/>
            <person name="Motooka D."/>
            <person name="Nabeya D."/>
            <person name="Jung N."/>
            <person name="Uechi K."/>
            <person name="Horii T."/>
            <person name="Iida T."/>
            <person name="Fujita J."/>
            <person name="Nakamura S."/>
        </authorList>
    </citation>
    <scope>NUCLEOTIDE SEQUENCE [LARGE SCALE GENOMIC DNA]</scope>
    <source>
        <strain evidence="2 3">JCM 12657</strain>
    </source>
</reference>
<name>A0A7I7LLE8_9MYCO</name>
<dbReference type="InterPro" id="IPR036396">
    <property type="entry name" value="Cyt_P450_sf"/>
</dbReference>
<dbReference type="GO" id="GO:0005506">
    <property type="term" value="F:iron ion binding"/>
    <property type="evidence" value="ECO:0007669"/>
    <property type="project" value="InterPro"/>
</dbReference>
<dbReference type="RefSeq" id="WP_259593332.1">
    <property type="nucleotide sequence ID" value="NZ_CP014860.2"/>
</dbReference>
<dbReference type="EMBL" id="AP022572">
    <property type="protein sequence ID" value="BBX60312.1"/>
    <property type="molecule type" value="Genomic_DNA"/>
</dbReference>
<gene>
    <name evidence="2" type="ORF">MSHO_56570</name>
</gene>
<protein>
    <recommendedName>
        <fullName evidence="4">Cytochrome P450</fullName>
    </recommendedName>
</protein>
<accession>A0A7I7LLE8</accession>
<evidence type="ECO:0000313" key="3">
    <source>
        <dbReference type="Proteomes" id="UP000467164"/>
    </source>
</evidence>
<dbReference type="Gene3D" id="3.30.43.20">
    <property type="match status" value="1"/>
</dbReference>
<dbReference type="PANTHER" id="PTHR46696:SF6">
    <property type="entry name" value="P450, PUTATIVE (EUROFUNG)-RELATED"/>
    <property type="match status" value="1"/>
</dbReference>
<organism evidence="2 3">
    <name type="scientific">Mycobacterium shottsii</name>
    <dbReference type="NCBI Taxonomy" id="133549"/>
    <lineage>
        <taxon>Bacteria</taxon>
        <taxon>Bacillati</taxon>
        <taxon>Actinomycetota</taxon>
        <taxon>Actinomycetes</taxon>
        <taxon>Mycobacteriales</taxon>
        <taxon>Mycobacteriaceae</taxon>
        <taxon>Mycobacterium</taxon>
        <taxon>Mycobacterium ulcerans group</taxon>
    </lineage>
</organism>
<evidence type="ECO:0000256" key="1">
    <source>
        <dbReference type="ARBA" id="ARBA00010617"/>
    </source>
</evidence>
<dbReference type="GO" id="GO:0016705">
    <property type="term" value="F:oxidoreductase activity, acting on paired donors, with incorporation or reduction of molecular oxygen"/>
    <property type="evidence" value="ECO:0007669"/>
    <property type="project" value="InterPro"/>
</dbReference>
<dbReference type="Gene3D" id="1.10.630.10">
    <property type="entry name" value="Cytochrome P450"/>
    <property type="match status" value="1"/>
</dbReference>
<sequence>MLARFDPHDQQLRDDPYAVYATYRQADPVHWGQPFKPGDNGCWYLFRHDHVVAMLRDPRFRRKLVPADPLASGQVFGAPLGFAELSGRLLLSLDPPHHGRLRSIVAPTFTPSAIEAYQMIAAKAADRLIDGLDEVAAFDVIDNYAVPLSMT</sequence>
<proteinExistence type="inferred from homology"/>
<dbReference type="GO" id="GO:0020037">
    <property type="term" value="F:heme binding"/>
    <property type="evidence" value="ECO:0007669"/>
    <property type="project" value="InterPro"/>
</dbReference>
<evidence type="ECO:0008006" key="4">
    <source>
        <dbReference type="Google" id="ProtNLM"/>
    </source>
</evidence>
<comment type="similarity">
    <text evidence="1">Belongs to the cytochrome P450 family.</text>
</comment>
<dbReference type="AlphaFoldDB" id="A0A7I7LLE8"/>
<dbReference type="Proteomes" id="UP000467164">
    <property type="component" value="Chromosome"/>
</dbReference>
<evidence type="ECO:0000313" key="2">
    <source>
        <dbReference type="EMBL" id="BBX60312.1"/>
    </source>
</evidence>
<keyword evidence="3" id="KW-1185">Reference proteome</keyword>
<dbReference type="GO" id="GO:0004497">
    <property type="term" value="F:monooxygenase activity"/>
    <property type="evidence" value="ECO:0007669"/>
    <property type="project" value="InterPro"/>
</dbReference>
<dbReference type="SUPFAM" id="SSF48264">
    <property type="entry name" value="Cytochrome P450"/>
    <property type="match status" value="1"/>
</dbReference>
<dbReference type="KEGG" id="msho:MSHO_56570"/>
<dbReference type="PANTHER" id="PTHR46696">
    <property type="entry name" value="P450, PUTATIVE (EUROFUNG)-RELATED"/>
    <property type="match status" value="1"/>
</dbReference>